<accession>A0A8D8T2S5</accession>
<dbReference type="PANTHER" id="PTHR12532:SF0">
    <property type="entry name" value="TRANSLATIONAL ACTIVATOR OF CYTOCHROME C OXIDASE 1"/>
    <property type="match status" value="1"/>
</dbReference>
<feature type="domain" description="TACO1/YebC-like N-terminal" evidence="4">
    <location>
        <begin position="41"/>
        <end position="111"/>
    </location>
</feature>
<evidence type="ECO:0000256" key="1">
    <source>
        <dbReference type="ARBA" id="ARBA00004173"/>
    </source>
</evidence>
<dbReference type="InterPro" id="IPR048300">
    <property type="entry name" value="TACO1_YebC-like_2nd/3rd_dom"/>
</dbReference>
<dbReference type="FunFam" id="1.10.10.200:FF:000002">
    <property type="entry name" value="Probable transcriptional regulatory protein CLM62_37755"/>
    <property type="match status" value="1"/>
</dbReference>
<feature type="domain" description="TACO1/YebC-like second and third" evidence="3">
    <location>
        <begin position="117"/>
        <end position="279"/>
    </location>
</feature>
<dbReference type="EMBL" id="HBUF01252140">
    <property type="protein sequence ID" value="CAG6680425.1"/>
    <property type="molecule type" value="Transcribed_RNA"/>
</dbReference>
<reference evidence="5" key="1">
    <citation type="submission" date="2021-05" db="EMBL/GenBank/DDBJ databases">
        <authorList>
            <person name="Alioto T."/>
            <person name="Alioto T."/>
            <person name="Gomez Garrido J."/>
        </authorList>
    </citation>
    <scope>NUCLEOTIDE SEQUENCE</scope>
</reference>
<dbReference type="InterPro" id="IPR002876">
    <property type="entry name" value="Transcrip_reg_TACO1-like"/>
</dbReference>
<dbReference type="InterPro" id="IPR049083">
    <property type="entry name" value="TACO1_YebC_N"/>
</dbReference>
<organism evidence="5">
    <name type="scientific">Cacopsylla melanoneura</name>
    <dbReference type="NCBI Taxonomy" id="428564"/>
    <lineage>
        <taxon>Eukaryota</taxon>
        <taxon>Metazoa</taxon>
        <taxon>Ecdysozoa</taxon>
        <taxon>Arthropoda</taxon>
        <taxon>Hexapoda</taxon>
        <taxon>Insecta</taxon>
        <taxon>Pterygota</taxon>
        <taxon>Neoptera</taxon>
        <taxon>Paraneoptera</taxon>
        <taxon>Hemiptera</taxon>
        <taxon>Sternorrhyncha</taxon>
        <taxon>Psylloidea</taxon>
        <taxon>Psyllidae</taxon>
        <taxon>Psyllinae</taxon>
        <taxon>Cacopsylla</taxon>
    </lineage>
</organism>
<evidence type="ECO:0000259" key="4">
    <source>
        <dbReference type="Pfam" id="PF20772"/>
    </source>
</evidence>
<dbReference type="SUPFAM" id="SSF75625">
    <property type="entry name" value="YebC-like"/>
    <property type="match status" value="1"/>
</dbReference>
<evidence type="ECO:0000313" key="5">
    <source>
        <dbReference type="EMBL" id="CAG6680424.1"/>
    </source>
</evidence>
<dbReference type="InterPro" id="IPR029072">
    <property type="entry name" value="YebC-like"/>
</dbReference>
<dbReference type="Pfam" id="PF01709">
    <property type="entry name" value="Transcrip_reg"/>
    <property type="match status" value="1"/>
</dbReference>
<dbReference type="InterPro" id="IPR017856">
    <property type="entry name" value="Integrase-like_N"/>
</dbReference>
<dbReference type="InterPro" id="IPR026564">
    <property type="entry name" value="Transcrip_reg_TACO1-like_dom3"/>
</dbReference>
<sequence>MNNAIKCIQNAHLLRQTFKLNVGSINNNILTTHSVRFKGHSKWQNIRAIKFAKDQERSLLFTQLLKKLKMAIQEGGGSDPKTNYRLASMIEYCKKQSMPMSTIENAIKTTQNDKNKMETVQFEIRGPRNAMIVVNTLTGNKGLTKQTMAPIVRKCPIIKWLEGGSGLSKFDIKGQIYAKIPPGMNNPEETTVDDGIELGVEEVNQSEVEVDHYEFITAPQDLMSIKTKLEKKNYEIVRADIEYIPNELAVLDETELEKITAVYAKLEAIPEVVHIYDNIECSS</sequence>
<comment type="similarity">
    <text evidence="2">Belongs to the TACO1 family.</text>
</comment>
<dbReference type="EMBL" id="HBUF01252139">
    <property type="protein sequence ID" value="CAG6680424.1"/>
    <property type="molecule type" value="Transcribed_RNA"/>
</dbReference>
<dbReference type="PANTHER" id="PTHR12532">
    <property type="entry name" value="TRANSLATIONAL ACTIVATOR OF CYTOCHROME C OXIDASE 1"/>
    <property type="match status" value="1"/>
</dbReference>
<dbReference type="Gene3D" id="3.30.70.980">
    <property type="match status" value="2"/>
</dbReference>
<dbReference type="AlphaFoldDB" id="A0A8D8T2S5"/>
<evidence type="ECO:0000256" key="2">
    <source>
        <dbReference type="ARBA" id="ARBA00008724"/>
    </source>
</evidence>
<dbReference type="Gene3D" id="1.10.10.200">
    <property type="match status" value="1"/>
</dbReference>
<proteinExistence type="inferred from homology"/>
<protein>
    <submittedName>
        <fullName evidence="5">Probable transcriptional regulatory protein Tlet_1011</fullName>
    </submittedName>
</protein>
<name>A0A8D8T2S5_9HEMI</name>
<dbReference type="GO" id="GO:0005739">
    <property type="term" value="C:mitochondrion"/>
    <property type="evidence" value="ECO:0007669"/>
    <property type="project" value="UniProtKB-SubCell"/>
</dbReference>
<comment type="subcellular location">
    <subcellularLocation>
        <location evidence="1">Mitochondrion</location>
    </subcellularLocation>
</comment>
<dbReference type="Pfam" id="PF20772">
    <property type="entry name" value="TACO1_YebC_N"/>
    <property type="match status" value="1"/>
</dbReference>
<dbReference type="EMBL" id="HBUF01252141">
    <property type="protein sequence ID" value="CAG6680426.1"/>
    <property type="molecule type" value="Transcribed_RNA"/>
</dbReference>
<evidence type="ECO:0000259" key="3">
    <source>
        <dbReference type="Pfam" id="PF01709"/>
    </source>
</evidence>